<reference evidence="2 3" key="1">
    <citation type="submission" date="2018-08" db="EMBL/GenBank/DDBJ databases">
        <title>Neisseria zalophi ATCC BAA-2455 complete genome.</title>
        <authorList>
            <person name="Veseli I.A."/>
            <person name="Buttler R."/>
            <person name="Mascarenhas dos Santos A.C."/>
            <person name="Pombert J.-F."/>
        </authorList>
    </citation>
    <scope>NUCLEOTIDE SEQUENCE [LARGE SCALE GENOMIC DNA]</scope>
    <source>
        <strain evidence="2 3">ATCC BAA-2455</strain>
    </source>
</reference>
<gene>
    <name evidence="2" type="ORF">D0T92_01860</name>
</gene>
<keyword evidence="3" id="KW-1185">Reference proteome</keyword>
<evidence type="ECO:0000313" key="2">
    <source>
        <dbReference type="EMBL" id="QEY25406.1"/>
    </source>
</evidence>
<dbReference type="AlphaFoldDB" id="A0A5J6PSS3"/>
<name>A0A5J6PSS3_9NEIS</name>
<dbReference type="RefSeq" id="WP_151049677.1">
    <property type="nucleotide sequence ID" value="NZ_CP031700.1"/>
</dbReference>
<proteinExistence type="predicted"/>
<feature type="transmembrane region" description="Helical" evidence="1">
    <location>
        <begin position="30"/>
        <end position="48"/>
    </location>
</feature>
<keyword evidence="1" id="KW-0812">Transmembrane</keyword>
<keyword evidence="1" id="KW-1133">Transmembrane helix</keyword>
<accession>A0A5J6PSS3</accession>
<sequence>MMTLTTLVIAGAFMVVAILAAIFVPHPITWIASLILGGLFFFVLLPKYKGQQQAVMQGVEIQATVQEVRTWSRKKGDDYINRYEVIATAHNPETAEIVRFVSPPMEQNPEPYLSEYITVKVDWSNPNAYVMDLSFLPFAIP</sequence>
<dbReference type="Proteomes" id="UP000325713">
    <property type="component" value="Chromosome"/>
</dbReference>
<dbReference type="OrthoDB" id="8602199at2"/>
<protein>
    <recommendedName>
        <fullName evidence="4">DUF3592 domain-containing protein</fullName>
    </recommendedName>
</protein>
<evidence type="ECO:0000313" key="3">
    <source>
        <dbReference type="Proteomes" id="UP000325713"/>
    </source>
</evidence>
<evidence type="ECO:0008006" key="4">
    <source>
        <dbReference type="Google" id="ProtNLM"/>
    </source>
</evidence>
<dbReference type="KEGG" id="nzl:D0T92_01860"/>
<organism evidence="2 3">
    <name type="scientific">Neisseria zalophi</name>
    <dbReference type="NCBI Taxonomy" id="640030"/>
    <lineage>
        <taxon>Bacteria</taxon>
        <taxon>Pseudomonadati</taxon>
        <taxon>Pseudomonadota</taxon>
        <taxon>Betaproteobacteria</taxon>
        <taxon>Neisseriales</taxon>
        <taxon>Neisseriaceae</taxon>
        <taxon>Neisseria</taxon>
    </lineage>
</organism>
<dbReference type="EMBL" id="CP031700">
    <property type="protein sequence ID" value="QEY25406.1"/>
    <property type="molecule type" value="Genomic_DNA"/>
</dbReference>
<keyword evidence="1" id="KW-0472">Membrane</keyword>
<evidence type="ECO:0000256" key="1">
    <source>
        <dbReference type="SAM" id="Phobius"/>
    </source>
</evidence>